<proteinExistence type="predicted"/>
<name>A0A923E1K3_9ACTO</name>
<protein>
    <submittedName>
        <fullName evidence="2">Lipopolysaccharide cholinephosphotransferase</fullName>
        <ecNumber evidence="2">2.7.8.-</ecNumber>
    </submittedName>
</protein>
<feature type="domain" description="LicD/FKTN/FKRP nucleotidyltransferase" evidence="1">
    <location>
        <begin position="24"/>
        <end position="251"/>
    </location>
</feature>
<dbReference type="RefSeq" id="WP_184452133.1">
    <property type="nucleotide sequence ID" value="NZ_JACHMK010000001.1"/>
</dbReference>
<dbReference type="EC" id="2.7.8.-" evidence="2"/>
<dbReference type="Pfam" id="PF04991">
    <property type="entry name" value="LicD"/>
    <property type="match status" value="1"/>
</dbReference>
<dbReference type="PANTHER" id="PTHR43404">
    <property type="entry name" value="LIPOPOLYSACCHARIDE CHOLINEPHOSPHOTRANSFERASE LICD"/>
    <property type="match status" value="1"/>
</dbReference>
<evidence type="ECO:0000313" key="2">
    <source>
        <dbReference type="EMBL" id="MBB6334271.1"/>
    </source>
</evidence>
<evidence type="ECO:0000259" key="1">
    <source>
        <dbReference type="Pfam" id="PF04991"/>
    </source>
</evidence>
<organism evidence="2 3">
    <name type="scientific">Schaalia hyovaginalis</name>
    <dbReference type="NCBI Taxonomy" id="29316"/>
    <lineage>
        <taxon>Bacteria</taxon>
        <taxon>Bacillati</taxon>
        <taxon>Actinomycetota</taxon>
        <taxon>Actinomycetes</taxon>
        <taxon>Actinomycetales</taxon>
        <taxon>Actinomycetaceae</taxon>
        <taxon>Schaalia</taxon>
    </lineage>
</organism>
<evidence type="ECO:0000313" key="3">
    <source>
        <dbReference type="Proteomes" id="UP000617426"/>
    </source>
</evidence>
<dbReference type="PANTHER" id="PTHR43404:SF2">
    <property type="entry name" value="LIPOPOLYSACCHARIDE CHOLINEPHOSPHOTRANSFERASE LICD"/>
    <property type="match status" value="1"/>
</dbReference>
<dbReference type="Proteomes" id="UP000617426">
    <property type="component" value="Unassembled WGS sequence"/>
</dbReference>
<accession>A0A923E1K3</accession>
<dbReference type="EMBL" id="JACHMK010000001">
    <property type="protein sequence ID" value="MBB6334271.1"/>
    <property type="molecule type" value="Genomic_DNA"/>
</dbReference>
<dbReference type="InterPro" id="IPR052942">
    <property type="entry name" value="LPS_cholinephosphotransferase"/>
</dbReference>
<dbReference type="GO" id="GO:0009100">
    <property type="term" value="P:glycoprotein metabolic process"/>
    <property type="evidence" value="ECO:0007669"/>
    <property type="project" value="UniProtKB-ARBA"/>
</dbReference>
<dbReference type="AlphaFoldDB" id="A0A923E1K3"/>
<dbReference type="GO" id="GO:0016740">
    <property type="term" value="F:transferase activity"/>
    <property type="evidence" value="ECO:0007669"/>
    <property type="project" value="UniProtKB-KW"/>
</dbReference>
<reference evidence="2" key="1">
    <citation type="submission" date="2020-08" db="EMBL/GenBank/DDBJ databases">
        <title>Sequencing the genomes of 1000 actinobacteria strains.</title>
        <authorList>
            <person name="Klenk H.-P."/>
        </authorList>
    </citation>
    <scope>NUCLEOTIDE SEQUENCE</scope>
    <source>
        <strain evidence="2">DSM 10695</strain>
    </source>
</reference>
<sequence length="282" mass="32828">MAELSEQEIKRVELGILTELDRVAREHGLDYVLAYGTLIGALRHRGFIPWDDDIDVLMPREDYERLYELAQSGVFSPRYKIATYRDESSIYGFFKLVDTRTRACESFIDEKHALGLWVDIFPLERVDITSPRLKRIKKKAYRLVSLRGYAASDPRFATSRIARVVKRLIHPITRRLDPFAIARSTDDLARSANLPVGSDDANTRRVLLVDDAMDRNIFTPDQLFPVRRCEFEGRRFPIPARAEELLENYYGDWRTIPAEQNRPPRHLRAVNWVDDFQEKTDG</sequence>
<keyword evidence="2" id="KW-0808">Transferase</keyword>
<keyword evidence="3" id="KW-1185">Reference proteome</keyword>
<comment type="caution">
    <text evidence="2">The sequence shown here is derived from an EMBL/GenBank/DDBJ whole genome shotgun (WGS) entry which is preliminary data.</text>
</comment>
<gene>
    <name evidence="2" type="ORF">HD592_000836</name>
</gene>
<dbReference type="InterPro" id="IPR007074">
    <property type="entry name" value="LicD/FKTN/FKRP_NTP_transf"/>
</dbReference>